<evidence type="ECO:0000256" key="7">
    <source>
        <dbReference type="ARBA" id="ARBA00023069"/>
    </source>
</evidence>
<dbReference type="SMART" id="SM00015">
    <property type="entry name" value="IQ"/>
    <property type="match status" value="1"/>
</dbReference>
<dbReference type="PROSITE" id="PS50096">
    <property type="entry name" value="IQ"/>
    <property type="match status" value="1"/>
</dbReference>
<comment type="similarity">
    <text evidence="3">Belongs to the DRC10 family.</text>
</comment>
<evidence type="ECO:0000256" key="11">
    <source>
        <dbReference type="ARBA" id="ARBA00046836"/>
    </source>
</evidence>
<feature type="compositionally biased region" description="Polar residues" evidence="13">
    <location>
        <begin position="9"/>
        <end position="24"/>
    </location>
</feature>
<keyword evidence="15" id="KW-1185">Reference proteome</keyword>
<reference evidence="14" key="1">
    <citation type="submission" date="2025-08" db="UniProtKB">
        <authorList>
            <consortium name="Ensembl"/>
        </authorList>
    </citation>
    <scope>IDENTIFICATION</scope>
</reference>
<feature type="region of interest" description="Disordered" evidence="13">
    <location>
        <begin position="1"/>
        <end position="31"/>
    </location>
</feature>
<dbReference type="PANTHER" id="PTHR31598:SF1">
    <property type="entry name" value="DYNEIN REGULATORY COMPLEX PROTEIN 10"/>
    <property type="match status" value="1"/>
</dbReference>
<dbReference type="GO" id="GO:0036064">
    <property type="term" value="C:ciliary basal body"/>
    <property type="evidence" value="ECO:0007669"/>
    <property type="project" value="Ensembl"/>
</dbReference>
<keyword evidence="9" id="KW-0966">Cell projection</keyword>
<evidence type="ECO:0000256" key="10">
    <source>
        <dbReference type="ARBA" id="ARBA00032180"/>
    </source>
</evidence>
<evidence type="ECO:0000256" key="12">
    <source>
        <dbReference type="SAM" id="Coils"/>
    </source>
</evidence>
<evidence type="ECO:0000256" key="5">
    <source>
        <dbReference type="ARBA" id="ARBA00022490"/>
    </source>
</evidence>
<keyword evidence="12" id="KW-0175">Coiled coil</keyword>
<gene>
    <name evidence="14" type="primary">IQCD</name>
</gene>
<dbReference type="InterPro" id="IPR000048">
    <property type="entry name" value="IQ_motif_EF-hand-BS"/>
</dbReference>
<keyword evidence="6" id="KW-0282">Flagellum</keyword>
<feature type="coiled-coil region" evidence="12">
    <location>
        <begin position="338"/>
        <end position="393"/>
    </location>
</feature>
<reference evidence="14" key="2">
    <citation type="submission" date="2025-09" db="UniProtKB">
        <authorList>
            <consortium name="Ensembl"/>
        </authorList>
    </citation>
    <scope>IDENTIFICATION</scope>
</reference>
<keyword evidence="7" id="KW-0969">Cilium</keyword>
<dbReference type="AlphaFoldDB" id="A0A8C0GZV6"/>
<dbReference type="Proteomes" id="UP000694404">
    <property type="component" value="Unplaced"/>
</dbReference>
<feature type="compositionally biased region" description="Basic residues" evidence="13">
    <location>
        <begin position="412"/>
        <end position="421"/>
    </location>
</feature>
<comment type="subunit">
    <text evidence="11">Component of the nexin-dynein regulatory complex (N-DRC). Interacts with CFAP52.</text>
</comment>
<organism evidence="14 15">
    <name type="scientific">Chelonoidis abingdonii</name>
    <name type="common">Abingdon island giant tortoise</name>
    <name type="synonym">Testudo abingdonii</name>
    <dbReference type="NCBI Taxonomy" id="106734"/>
    <lineage>
        <taxon>Eukaryota</taxon>
        <taxon>Metazoa</taxon>
        <taxon>Chordata</taxon>
        <taxon>Craniata</taxon>
        <taxon>Vertebrata</taxon>
        <taxon>Euteleostomi</taxon>
        <taxon>Archelosauria</taxon>
        <taxon>Testudinata</taxon>
        <taxon>Testudines</taxon>
        <taxon>Cryptodira</taxon>
        <taxon>Durocryptodira</taxon>
        <taxon>Testudinoidea</taxon>
        <taxon>Testudinidae</taxon>
        <taxon>Chelonoidis</taxon>
    </lineage>
</organism>
<keyword evidence="8" id="KW-0206">Cytoskeleton</keyword>
<evidence type="ECO:0000256" key="2">
    <source>
        <dbReference type="ARBA" id="ARBA00004611"/>
    </source>
</evidence>
<keyword evidence="5" id="KW-0963">Cytoplasm</keyword>
<dbReference type="InterPro" id="IPR042815">
    <property type="entry name" value="DRC10"/>
</dbReference>
<evidence type="ECO:0000256" key="13">
    <source>
        <dbReference type="SAM" id="MobiDB-lite"/>
    </source>
</evidence>
<comment type="function">
    <text evidence="1">Component of the nexin-dynein regulatory complex (N-DRC), a key regulator of ciliary/flagellar motility which maintains the alignment and integrity of the distal axoneme and regulates microtubule sliding in motile axonemes.</text>
</comment>
<dbReference type="GeneTree" id="ENSGT00730000111354"/>
<accession>A0A8C0GZV6</accession>
<evidence type="ECO:0000256" key="9">
    <source>
        <dbReference type="ARBA" id="ARBA00023273"/>
    </source>
</evidence>
<evidence type="ECO:0000256" key="4">
    <source>
        <dbReference type="ARBA" id="ARBA00021752"/>
    </source>
</evidence>
<protein>
    <recommendedName>
        <fullName evidence="4">Dynein regulatory complex protein 10</fullName>
    </recommendedName>
    <alternativeName>
        <fullName evidence="10">IQ domain-containing protein D</fullName>
    </alternativeName>
</protein>
<evidence type="ECO:0000256" key="3">
    <source>
        <dbReference type="ARBA" id="ARBA00009071"/>
    </source>
</evidence>
<sequence>MLQLPYEATDSSSKSLVGHSQTPKKSAIKTSPLKLLDPGRSKLTTVETKRIISVLDEAIFKIELISLISHVTEFLDVLSTILGSELMGTLKEHERLSNNMEALLTQLQREGLKQEDGRGDLVGTEEQIHHLQLHQQAVKSSIRNILRLFQADPLASQAVRDEAYARDLSFEMFIKGLSVFQGFLLEKLLTSPLEEQEKVQFMEEISLRDKKNTETITALEAELATAIQSQDNEIMKMNAAIRDLKSHLLHLEKSSESHIQRTKQEAEKLQKGELRVSQAKCAKIQQDIHQLRAQLNVLIIDNRDSELALRKKKYKVEMEIENWIQKYDADMGEKQTEFEEVDAVYTEEKAQLAELKEKYAVLEQEYSQIKEERRRSQEKKERAERELAIMVRAATHIQAFWKGYLVRSLLKSKRKKKGKGKKTGELQPGKPSAAGIDEAYKRYWGSTGKGKGSRS</sequence>
<evidence type="ECO:0000313" key="14">
    <source>
        <dbReference type="Ensembl" id="ENSCABP00000015668.1"/>
    </source>
</evidence>
<dbReference type="CDD" id="cd23767">
    <property type="entry name" value="IQCD"/>
    <property type="match status" value="1"/>
</dbReference>
<evidence type="ECO:0000313" key="15">
    <source>
        <dbReference type="Proteomes" id="UP000694404"/>
    </source>
</evidence>
<name>A0A8C0GZV6_CHEAB</name>
<evidence type="ECO:0000256" key="1">
    <source>
        <dbReference type="ARBA" id="ARBA00003029"/>
    </source>
</evidence>
<evidence type="ECO:0000256" key="6">
    <source>
        <dbReference type="ARBA" id="ARBA00022846"/>
    </source>
</evidence>
<dbReference type="Pfam" id="PF00612">
    <property type="entry name" value="IQ"/>
    <property type="match status" value="1"/>
</dbReference>
<dbReference type="PANTHER" id="PTHR31598">
    <property type="entry name" value="IQ DOMAIN-CONTAINING PROTEIN D"/>
    <property type="match status" value="1"/>
</dbReference>
<dbReference type="OMA" id="AKIQKYW"/>
<feature type="region of interest" description="Disordered" evidence="13">
    <location>
        <begin position="412"/>
        <end position="438"/>
    </location>
</feature>
<evidence type="ECO:0000256" key="8">
    <source>
        <dbReference type="ARBA" id="ARBA00023212"/>
    </source>
</evidence>
<proteinExistence type="inferred from homology"/>
<comment type="subcellular location">
    <subcellularLocation>
        <location evidence="2">Cytoplasm</location>
        <location evidence="2">Cytoskeleton</location>
        <location evidence="2">Flagellum axoneme</location>
    </subcellularLocation>
</comment>
<dbReference type="Ensembl" id="ENSCABT00000017196.1">
    <property type="protein sequence ID" value="ENSCABP00000015668.1"/>
    <property type="gene ID" value="ENSCABG00000011679.1"/>
</dbReference>